<evidence type="ECO:0000313" key="8">
    <source>
        <dbReference type="Proteomes" id="UP000005522"/>
    </source>
</evidence>
<dbReference type="PANTHER" id="PTHR34183">
    <property type="entry name" value="ENDOLYTIC PEPTIDOGLYCAN TRANSGLYCOSYLASE RLPA"/>
    <property type="match status" value="1"/>
</dbReference>
<feature type="domain" description="RlpA-like protein double-psi beta-barrel" evidence="6">
    <location>
        <begin position="89"/>
        <end position="177"/>
    </location>
</feature>
<keyword evidence="7" id="KW-0449">Lipoprotein</keyword>
<dbReference type="eggNOG" id="COG0797">
    <property type="taxonomic scope" value="Bacteria"/>
</dbReference>
<dbReference type="HOGENOM" id="CLU_042923_3_1_6"/>
<protein>
    <recommendedName>
        <fullName evidence="3">Endolytic peptidoglycan transglycosylase RlpA</fullName>
        <ecNumber evidence="3">4.2.2.-</ecNumber>
    </recommendedName>
</protein>
<dbReference type="AlphaFoldDB" id="A0A060A2Q3"/>
<accession>A0A060A2Q3</accession>
<dbReference type="RefSeq" id="WP_004869192.1">
    <property type="nucleotide sequence ID" value="NZ_CP005986.1"/>
</dbReference>
<dbReference type="GeneID" id="92932597"/>
<dbReference type="GO" id="GO:0000270">
    <property type="term" value="P:peptidoglycan metabolic process"/>
    <property type="evidence" value="ECO:0007669"/>
    <property type="project" value="UniProtKB-UniRule"/>
</dbReference>
<dbReference type="InterPro" id="IPR009009">
    <property type="entry name" value="RlpA-like_DPBB"/>
</dbReference>
<dbReference type="EMBL" id="CP005986">
    <property type="protein sequence ID" value="AIA56377.1"/>
    <property type="molecule type" value="Genomic_DNA"/>
</dbReference>
<dbReference type="GO" id="GO:0008932">
    <property type="term" value="F:lytic endotransglycosylase activity"/>
    <property type="evidence" value="ECO:0007669"/>
    <property type="project" value="UniProtKB-UniRule"/>
</dbReference>
<dbReference type="CDD" id="cd22268">
    <property type="entry name" value="DPBB_RlpA-like"/>
    <property type="match status" value="1"/>
</dbReference>
<dbReference type="Gene3D" id="2.40.40.10">
    <property type="entry name" value="RlpA-like domain"/>
    <property type="match status" value="1"/>
</dbReference>
<evidence type="ECO:0000256" key="5">
    <source>
        <dbReference type="SAM" id="MobiDB-lite"/>
    </source>
</evidence>
<reference evidence="7 8" key="1">
    <citation type="journal article" date="2009" name="J. Bacteriol.">
        <title>Draft genome sequence of the extremely acidophilic bacterium Acidithiobacillus caldus ATCC 51756 reveals metabolic versatility in the genus Acidithiobacillus.</title>
        <authorList>
            <person name="Valdes J."/>
            <person name="Quatrini R."/>
            <person name="Hallberg K."/>
            <person name="Dopson M."/>
            <person name="Valenzuela P.D."/>
            <person name="Holmes D.S."/>
        </authorList>
    </citation>
    <scope>NUCLEOTIDE SEQUENCE [LARGE SCALE GENOMIC DNA]</scope>
    <source>
        <strain evidence="8">ATCC 51756 / DSM 8584 / KU</strain>
    </source>
</reference>
<dbReference type="NCBIfam" id="TIGR00413">
    <property type="entry name" value="rlpA"/>
    <property type="match status" value="1"/>
</dbReference>
<evidence type="ECO:0000256" key="1">
    <source>
        <dbReference type="ARBA" id="ARBA00023239"/>
    </source>
</evidence>
<dbReference type="KEGG" id="acz:Acaty_c2533"/>
<keyword evidence="1 3" id="KW-0456">Lyase</keyword>
<organism evidence="7 8">
    <name type="scientific">Acidithiobacillus caldus (strain ATCC 51756 / DSM 8584 / KU)</name>
    <dbReference type="NCBI Taxonomy" id="637389"/>
    <lineage>
        <taxon>Bacteria</taxon>
        <taxon>Pseudomonadati</taxon>
        <taxon>Pseudomonadota</taxon>
        <taxon>Acidithiobacillia</taxon>
        <taxon>Acidithiobacillales</taxon>
        <taxon>Acidithiobacillaceae</taxon>
        <taxon>Acidithiobacillus</taxon>
    </lineage>
</organism>
<evidence type="ECO:0000256" key="2">
    <source>
        <dbReference type="ARBA" id="ARBA00023316"/>
    </source>
</evidence>
<dbReference type="InterPro" id="IPR034718">
    <property type="entry name" value="RlpA"/>
</dbReference>
<evidence type="ECO:0000259" key="6">
    <source>
        <dbReference type="Pfam" id="PF03330"/>
    </source>
</evidence>
<dbReference type="HAMAP" id="MF_02071">
    <property type="entry name" value="RlpA"/>
    <property type="match status" value="1"/>
</dbReference>
<gene>
    <name evidence="3" type="primary">rlpA</name>
    <name evidence="7" type="ORF">Acaty_c2533</name>
</gene>
<evidence type="ECO:0000313" key="7">
    <source>
        <dbReference type="EMBL" id="AIA56377.1"/>
    </source>
</evidence>
<comment type="similarity">
    <text evidence="3 4">Belongs to the RlpA family.</text>
</comment>
<dbReference type="InterPro" id="IPR012997">
    <property type="entry name" value="RplA"/>
</dbReference>
<evidence type="ECO:0000256" key="3">
    <source>
        <dbReference type="HAMAP-Rule" id="MF_02071"/>
    </source>
</evidence>
<sequence length="365" mass="39053">MPTPSPIALWRFGAFGIVLTGLAGCASLPAHHATSSTFGYHAARVGAAYSNGQVCYAPSPDLQAAYNQPYEINGHWYHPLTTARNYDVRGIASWYDRASSSSVTAMGTAFHQNALTAASRVLPLPSCVRVTNLVNGRSVLVLVDDRGPFVSGRVMDLSLGTAHALGMVTQGTTPVQIQAVANSPGMPAVDSPQLTPVRSTMPPPEPTAVTSTGAPPSTYASPAAQARLQAVVEDAFASNPARPVVIAHEEAPETARAPEVAPTNTATRTQRQRRQRNPQPRQWPSAGLQPALYLISADPMDLDRAREEQRRLQEFGISTAQLVDVHGRGYAVRIGPMAPTSSPTTYLRSLRRLRLGDFTVSRENG</sequence>
<comment type="function">
    <text evidence="3">Lytic transglycosylase with a strong preference for naked glycan strands that lack stem peptides.</text>
</comment>
<feature type="region of interest" description="Disordered" evidence="5">
    <location>
        <begin position="197"/>
        <end position="222"/>
    </location>
</feature>
<dbReference type="Pfam" id="PF03330">
    <property type="entry name" value="DPBB_1"/>
    <property type="match status" value="1"/>
</dbReference>
<feature type="compositionally biased region" description="Polar residues" evidence="5">
    <location>
        <begin position="208"/>
        <end position="220"/>
    </location>
</feature>
<proteinExistence type="inferred from homology"/>
<dbReference type="SUPFAM" id="SSF50685">
    <property type="entry name" value="Barwin-like endoglucanases"/>
    <property type="match status" value="1"/>
</dbReference>
<feature type="region of interest" description="Disordered" evidence="5">
    <location>
        <begin position="251"/>
        <end position="285"/>
    </location>
</feature>
<dbReference type="InterPro" id="IPR036908">
    <property type="entry name" value="RlpA-like_sf"/>
</dbReference>
<dbReference type="GO" id="GO:0071555">
    <property type="term" value="P:cell wall organization"/>
    <property type="evidence" value="ECO:0007669"/>
    <property type="project" value="UniProtKB-KW"/>
</dbReference>
<keyword evidence="2 3" id="KW-0961">Cell wall biogenesis/degradation</keyword>
<evidence type="ECO:0000256" key="4">
    <source>
        <dbReference type="RuleBase" id="RU003495"/>
    </source>
</evidence>
<dbReference type="EC" id="4.2.2.-" evidence="3"/>
<dbReference type="Proteomes" id="UP000005522">
    <property type="component" value="Chromosome"/>
</dbReference>
<dbReference type="PANTHER" id="PTHR34183:SF8">
    <property type="entry name" value="ENDOLYTIC PEPTIDOGLYCAN TRANSGLYCOSYLASE RLPA-RELATED"/>
    <property type="match status" value="1"/>
</dbReference>
<name>A0A060A2Q3_ACICK</name>